<name>A0A8H3GYQ8_9AGAM</name>
<feature type="region of interest" description="Disordered" evidence="6">
    <location>
        <begin position="132"/>
        <end position="152"/>
    </location>
</feature>
<dbReference type="PANTHER" id="PTHR21346:SF10">
    <property type="entry name" value="TRANSMEMBRANE PROTEIN"/>
    <property type="match status" value="1"/>
</dbReference>
<dbReference type="EMBL" id="CAJMWY010001660">
    <property type="protein sequence ID" value="CAE6472748.1"/>
    <property type="molecule type" value="Genomic_DNA"/>
</dbReference>
<evidence type="ECO:0000313" key="8">
    <source>
        <dbReference type="Proteomes" id="UP000663861"/>
    </source>
</evidence>
<evidence type="ECO:0000256" key="1">
    <source>
        <dbReference type="ARBA" id="ARBA00004370"/>
    </source>
</evidence>
<evidence type="ECO:0008006" key="9">
    <source>
        <dbReference type="Google" id="ProtNLM"/>
    </source>
</evidence>
<gene>
    <name evidence="7" type="ORF">RDB_LOCUS85303</name>
</gene>
<keyword evidence="5" id="KW-0472">Membrane</keyword>
<dbReference type="GO" id="GO:0016020">
    <property type="term" value="C:membrane"/>
    <property type="evidence" value="ECO:0007669"/>
    <property type="project" value="UniProtKB-SubCell"/>
</dbReference>
<protein>
    <recommendedName>
        <fullName evidence="9">FUN14 family-domain-containing protein</fullName>
    </recommendedName>
</protein>
<keyword evidence="3" id="KW-0812">Transmembrane</keyword>
<organism evidence="7 8">
    <name type="scientific">Rhizoctonia solani</name>
    <dbReference type="NCBI Taxonomy" id="456999"/>
    <lineage>
        <taxon>Eukaryota</taxon>
        <taxon>Fungi</taxon>
        <taxon>Dikarya</taxon>
        <taxon>Basidiomycota</taxon>
        <taxon>Agaricomycotina</taxon>
        <taxon>Agaricomycetes</taxon>
        <taxon>Cantharellales</taxon>
        <taxon>Ceratobasidiaceae</taxon>
        <taxon>Rhizoctonia</taxon>
    </lineage>
</organism>
<dbReference type="PANTHER" id="PTHR21346">
    <property type="entry name" value="FUN14 DOMAIN CONTAINING"/>
    <property type="match status" value="1"/>
</dbReference>
<proteinExistence type="inferred from homology"/>
<comment type="caution">
    <text evidence="7">The sequence shown here is derived from an EMBL/GenBank/DDBJ whole genome shotgun (WGS) entry which is preliminary data.</text>
</comment>
<dbReference type="AlphaFoldDB" id="A0A8H3GYQ8"/>
<reference evidence="7" key="1">
    <citation type="submission" date="2021-01" db="EMBL/GenBank/DDBJ databases">
        <authorList>
            <person name="Kaushik A."/>
        </authorList>
    </citation>
    <scope>NUCLEOTIDE SEQUENCE</scope>
    <source>
        <strain evidence="7">AG4-RS23</strain>
    </source>
</reference>
<dbReference type="Pfam" id="PF04930">
    <property type="entry name" value="FUN14"/>
    <property type="match status" value="1"/>
</dbReference>
<evidence type="ECO:0000256" key="2">
    <source>
        <dbReference type="ARBA" id="ARBA00009160"/>
    </source>
</evidence>
<evidence type="ECO:0000256" key="4">
    <source>
        <dbReference type="ARBA" id="ARBA00022989"/>
    </source>
</evidence>
<comment type="similarity">
    <text evidence="2">Belongs to the FUN14 family.</text>
</comment>
<evidence type="ECO:0000256" key="3">
    <source>
        <dbReference type="ARBA" id="ARBA00022692"/>
    </source>
</evidence>
<sequence>MNVQAFRRSNHILASACRLSKQPGLQTRSFINGPPRLHALQAFRRSNHILASACRLSKQPGLQTRSFINGPPRLHALSIENAITTKWKNPSTQSKQWRLGTIATASVGLGLAAFAGNKIYCDSAVSPNARSSSAAALKPGPGNMGSDPLPPPPKSSLNTYELTFGSVAGVCAGVFIKKGAKALAFFLGGIFVLLQYFNAVDITQTNWGAASARFERLFYSAPAKPGEPRRPATIATLWAWLVDFLTADFPPRASFLAGMILGLRIG</sequence>
<accession>A0A8H3GYQ8</accession>
<dbReference type="Proteomes" id="UP000663861">
    <property type="component" value="Unassembled WGS sequence"/>
</dbReference>
<evidence type="ECO:0000313" key="7">
    <source>
        <dbReference type="EMBL" id="CAE6472748.1"/>
    </source>
</evidence>
<evidence type="ECO:0000256" key="5">
    <source>
        <dbReference type="ARBA" id="ARBA00023136"/>
    </source>
</evidence>
<evidence type="ECO:0000256" key="6">
    <source>
        <dbReference type="SAM" id="MobiDB-lite"/>
    </source>
</evidence>
<keyword evidence="4" id="KW-1133">Transmembrane helix</keyword>
<dbReference type="InterPro" id="IPR007014">
    <property type="entry name" value="FUN14"/>
</dbReference>
<comment type="subcellular location">
    <subcellularLocation>
        <location evidence="1">Membrane</location>
    </subcellularLocation>
</comment>